<gene>
    <name evidence="2" type="ORF">GYA55_12195</name>
</gene>
<evidence type="ECO:0000259" key="1">
    <source>
        <dbReference type="Pfam" id="PF12706"/>
    </source>
</evidence>
<sequence>MKVKILGCGTSTGVPIPACTCPICTSREPKNMRNRTSALVNTDTGESILIDTTPDLRHQALQFQISRVDAVLFTHSHADHIFGLDDIRGFNFSSGKRIPCYGNYQTLEEIRLRFGYIFEKEGTYEGGALPKIDLKQIEEGKCFQAAGVEILPFSVLHGQMNVTGFKIGGLAYAT</sequence>
<dbReference type="PANTHER" id="PTHR42663:SF6">
    <property type="entry name" value="HYDROLASE C777.06C-RELATED"/>
    <property type="match status" value="1"/>
</dbReference>
<dbReference type="CDD" id="cd16279">
    <property type="entry name" value="metallo-hydrolase-like_MBL-fold"/>
    <property type="match status" value="1"/>
</dbReference>
<dbReference type="Proteomes" id="UP000524246">
    <property type="component" value="Unassembled WGS sequence"/>
</dbReference>
<organism evidence="2 3">
    <name type="scientific">SAR324 cluster bacterium</name>
    <dbReference type="NCBI Taxonomy" id="2024889"/>
    <lineage>
        <taxon>Bacteria</taxon>
        <taxon>Deltaproteobacteria</taxon>
        <taxon>SAR324 cluster</taxon>
    </lineage>
</organism>
<feature type="non-terminal residue" evidence="2">
    <location>
        <position position="174"/>
    </location>
</feature>
<keyword evidence="2" id="KW-0378">Hydrolase</keyword>
<dbReference type="AlphaFoldDB" id="A0A7X9IMD6"/>
<dbReference type="InterPro" id="IPR001279">
    <property type="entry name" value="Metallo-B-lactamas"/>
</dbReference>
<dbReference type="Pfam" id="PF12706">
    <property type="entry name" value="Lactamase_B_2"/>
    <property type="match status" value="1"/>
</dbReference>
<dbReference type="InterPro" id="IPR036866">
    <property type="entry name" value="RibonucZ/Hydroxyglut_hydro"/>
</dbReference>
<protein>
    <submittedName>
        <fullName evidence="2">MBL fold metallo-hydrolase</fullName>
    </submittedName>
</protein>
<reference evidence="2 3" key="1">
    <citation type="journal article" date="2020" name="Biotechnol. Biofuels">
        <title>New insights from the biogas microbiome by comprehensive genome-resolved metagenomics of nearly 1600 species originating from multiple anaerobic digesters.</title>
        <authorList>
            <person name="Campanaro S."/>
            <person name="Treu L."/>
            <person name="Rodriguez-R L.M."/>
            <person name="Kovalovszki A."/>
            <person name="Ziels R.M."/>
            <person name="Maus I."/>
            <person name="Zhu X."/>
            <person name="Kougias P.G."/>
            <person name="Basile A."/>
            <person name="Luo G."/>
            <person name="Schluter A."/>
            <person name="Konstantinidis K.T."/>
            <person name="Angelidaki I."/>
        </authorList>
    </citation>
    <scope>NUCLEOTIDE SEQUENCE [LARGE SCALE GENOMIC DNA]</scope>
    <source>
        <strain evidence="2">AS27yjCOA_65</strain>
    </source>
</reference>
<dbReference type="Gene3D" id="3.60.15.10">
    <property type="entry name" value="Ribonuclease Z/Hydroxyacylglutathione hydrolase-like"/>
    <property type="match status" value="1"/>
</dbReference>
<comment type="caution">
    <text evidence="2">The sequence shown here is derived from an EMBL/GenBank/DDBJ whole genome shotgun (WGS) entry which is preliminary data.</text>
</comment>
<feature type="domain" description="Metallo-beta-lactamase" evidence="1">
    <location>
        <begin position="48"/>
        <end position="168"/>
    </location>
</feature>
<proteinExistence type="predicted"/>
<dbReference type="PANTHER" id="PTHR42663">
    <property type="entry name" value="HYDROLASE C777.06C-RELATED-RELATED"/>
    <property type="match status" value="1"/>
</dbReference>
<name>A0A7X9IMD6_9DELT</name>
<accession>A0A7X9IMD6</accession>
<dbReference type="SUPFAM" id="SSF56281">
    <property type="entry name" value="Metallo-hydrolase/oxidoreductase"/>
    <property type="match status" value="1"/>
</dbReference>
<evidence type="ECO:0000313" key="3">
    <source>
        <dbReference type="Proteomes" id="UP000524246"/>
    </source>
</evidence>
<dbReference type="EMBL" id="JAAZON010000552">
    <property type="protein sequence ID" value="NMC63915.1"/>
    <property type="molecule type" value="Genomic_DNA"/>
</dbReference>
<dbReference type="GO" id="GO:0016787">
    <property type="term" value="F:hydrolase activity"/>
    <property type="evidence" value="ECO:0007669"/>
    <property type="project" value="UniProtKB-KW"/>
</dbReference>
<evidence type="ECO:0000313" key="2">
    <source>
        <dbReference type="EMBL" id="NMC63915.1"/>
    </source>
</evidence>